<dbReference type="GO" id="GO:0008124">
    <property type="term" value="F:4-alpha-hydroxytetrahydrobiopterin dehydratase activity"/>
    <property type="evidence" value="ECO:0007669"/>
    <property type="project" value="UniProtKB-UniRule"/>
</dbReference>
<comment type="caution">
    <text evidence="5">The sequence shown here is derived from an EMBL/GenBank/DDBJ whole genome shotgun (WGS) entry which is preliminary data.</text>
</comment>
<evidence type="ECO:0000256" key="4">
    <source>
        <dbReference type="HAMAP-Rule" id="MF_00434"/>
    </source>
</evidence>
<sequence length="119" mass="13462">MDLTRKSCVPCREGAPVLEGEELNRFLTLVSSGWKLTDSGRKLKCDFKFGNFRTALDFVNRVGEIAEAEGHHPDISIYSYNHVRLILYTYKIGGLHENDFILAAKIDALTGEFTDQPLR</sequence>
<dbReference type="EMBL" id="MFJD01000001">
    <property type="protein sequence ID" value="OGG04912.1"/>
    <property type="molecule type" value="Genomic_DNA"/>
</dbReference>
<dbReference type="Gene3D" id="3.30.1360.20">
    <property type="entry name" value="Transcriptional coactivator/pterin dehydratase"/>
    <property type="match status" value="1"/>
</dbReference>
<dbReference type="STRING" id="1798374.A2Z33_06460"/>
<organism evidence="5 6">
    <name type="scientific">Candidatus Gottesmanbacteria bacterium RBG_16_52_11</name>
    <dbReference type="NCBI Taxonomy" id="1798374"/>
    <lineage>
        <taxon>Bacteria</taxon>
        <taxon>Candidatus Gottesmaniibacteriota</taxon>
    </lineage>
</organism>
<dbReference type="HAMAP" id="MF_00434">
    <property type="entry name" value="Pterin_4_alpha"/>
    <property type="match status" value="1"/>
</dbReference>
<evidence type="ECO:0000313" key="5">
    <source>
        <dbReference type="EMBL" id="OGG04912.1"/>
    </source>
</evidence>
<dbReference type="CDD" id="cd00913">
    <property type="entry name" value="PCD_DCoH_subfamily_a"/>
    <property type="match status" value="1"/>
</dbReference>
<evidence type="ECO:0000256" key="1">
    <source>
        <dbReference type="ARBA" id="ARBA00001554"/>
    </source>
</evidence>
<dbReference type="AlphaFoldDB" id="A0A1F5YYE0"/>
<reference evidence="5 6" key="1">
    <citation type="journal article" date="2016" name="Nat. Commun.">
        <title>Thousands of microbial genomes shed light on interconnected biogeochemical processes in an aquifer system.</title>
        <authorList>
            <person name="Anantharaman K."/>
            <person name="Brown C.T."/>
            <person name="Hug L.A."/>
            <person name="Sharon I."/>
            <person name="Castelle C.J."/>
            <person name="Probst A.J."/>
            <person name="Thomas B.C."/>
            <person name="Singh A."/>
            <person name="Wilkins M.J."/>
            <person name="Karaoz U."/>
            <person name="Brodie E.L."/>
            <person name="Williams K.H."/>
            <person name="Hubbard S.S."/>
            <person name="Banfield J.F."/>
        </authorList>
    </citation>
    <scope>NUCLEOTIDE SEQUENCE [LARGE SCALE GENOMIC DNA]</scope>
</reference>
<dbReference type="SUPFAM" id="SSF55248">
    <property type="entry name" value="PCD-like"/>
    <property type="match status" value="1"/>
</dbReference>
<dbReference type="GO" id="GO:0006729">
    <property type="term" value="P:tetrahydrobiopterin biosynthetic process"/>
    <property type="evidence" value="ECO:0007669"/>
    <property type="project" value="InterPro"/>
</dbReference>
<protein>
    <recommendedName>
        <fullName evidence="4">Putative pterin-4-alpha-carbinolamine dehydratase</fullName>
        <shortName evidence="4">PHS</shortName>
        <ecNumber evidence="4">4.2.1.96</ecNumber>
    </recommendedName>
    <alternativeName>
        <fullName evidence="4">4-alpha-hydroxy-tetrahydropterin dehydratase</fullName>
    </alternativeName>
    <alternativeName>
        <fullName evidence="4">Pterin carbinolamine dehydratase</fullName>
        <shortName evidence="4">PCD</shortName>
    </alternativeName>
</protein>
<evidence type="ECO:0000313" key="6">
    <source>
        <dbReference type="Proteomes" id="UP000178448"/>
    </source>
</evidence>
<comment type="similarity">
    <text evidence="2 4">Belongs to the pterin-4-alpha-carbinolamine dehydratase family.</text>
</comment>
<evidence type="ECO:0000256" key="2">
    <source>
        <dbReference type="ARBA" id="ARBA00006472"/>
    </source>
</evidence>
<name>A0A1F5YYE0_9BACT</name>
<dbReference type="EC" id="4.2.1.96" evidence="4"/>
<comment type="catalytic activity">
    <reaction evidence="1 4">
        <text>(4aS,6R)-4a-hydroxy-L-erythro-5,6,7,8-tetrahydrobiopterin = (6R)-L-erythro-6,7-dihydrobiopterin + H2O</text>
        <dbReference type="Rhea" id="RHEA:11920"/>
        <dbReference type="ChEBI" id="CHEBI:15377"/>
        <dbReference type="ChEBI" id="CHEBI:15642"/>
        <dbReference type="ChEBI" id="CHEBI:43120"/>
        <dbReference type="EC" id="4.2.1.96"/>
    </reaction>
</comment>
<dbReference type="PANTHER" id="PTHR12599:SF0">
    <property type="entry name" value="PTERIN-4-ALPHA-CARBINOLAMINE DEHYDRATASE"/>
    <property type="match status" value="1"/>
</dbReference>
<dbReference type="PANTHER" id="PTHR12599">
    <property type="entry name" value="PTERIN-4-ALPHA-CARBINOLAMINE DEHYDRATASE"/>
    <property type="match status" value="1"/>
</dbReference>
<proteinExistence type="inferred from homology"/>
<dbReference type="Pfam" id="PF01329">
    <property type="entry name" value="Pterin_4a"/>
    <property type="match status" value="1"/>
</dbReference>
<dbReference type="Proteomes" id="UP000178448">
    <property type="component" value="Unassembled WGS sequence"/>
</dbReference>
<keyword evidence="3 4" id="KW-0456">Lyase</keyword>
<accession>A0A1F5YYE0</accession>
<evidence type="ECO:0000256" key="3">
    <source>
        <dbReference type="ARBA" id="ARBA00023239"/>
    </source>
</evidence>
<dbReference type="InterPro" id="IPR036428">
    <property type="entry name" value="PCD_sf"/>
</dbReference>
<gene>
    <name evidence="5" type="ORF">A2Z33_06460</name>
</gene>
<dbReference type="InterPro" id="IPR001533">
    <property type="entry name" value="Pterin_deHydtase"/>
</dbReference>